<evidence type="ECO:0000256" key="4">
    <source>
        <dbReference type="ARBA" id="ARBA00023136"/>
    </source>
</evidence>
<feature type="domain" description="HAMP" evidence="10">
    <location>
        <begin position="241"/>
        <end position="289"/>
    </location>
</feature>
<proteinExistence type="inferred from homology"/>
<dbReference type="PROSITE" id="PS50885">
    <property type="entry name" value="HAMP"/>
    <property type="match status" value="1"/>
</dbReference>
<dbReference type="PANTHER" id="PTHR32089:SF119">
    <property type="entry name" value="METHYL-ACCEPTING CHEMOTAXIS PROTEIN CTPL"/>
    <property type="match status" value="1"/>
</dbReference>
<evidence type="ECO:0000256" key="1">
    <source>
        <dbReference type="ARBA" id="ARBA00004141"/>
    </source>
</evidence>
<keyword evidence="2 8" id="KW-0812">Transmembrane</keyword>
<evidence type="ECO:0000256" key="3">
    <source>
        <dbReference type="ARBA" id="ARBA00022989"/>
    </source>
</evidence>
<evidence type="ECO:0000256" key="5">
    <source>
        <dbReference type="ARBA" id="ARBA00023224"/>
    </source>
</evidence>
<comment type="subcellular location">
    <subcellularLocation>
        <location evidence="1">Membrane</location>
        <topology evidence="1">Multi-pass membrane protein</topology>
    </subcellularLocation>
</comment>
<feature type="transmembrane region" description="Helical" evidence="8">
    <location>
        <begin position="20"/>
        <end position="39"/>
    </location>
</feature>
<dbReference type="AlphaFoldDB" id="A5WHF5"/>
<dbReference type="InterPro" id="IPR003660">
    <property type="entry name" value="HAMP_dom"/>
</dbReference>
<dbReference type="eggNOG" id="COG0840">
    <property type="taxonomic scope" value="Bacteria"/>
</dbReference>
<dbReference type="KEGG" id="prw:PsycPRwf_2156"/>
<dbReference type="Pfam" id="PF00015">
    <property type="entry name" value="MCPsignal"/>
    <property type="match status" value="1"/>
</dbReference>
<comment type="similarity">
    <text evidence="6">Belongs to the methyl-accepting chemotaxis (MCP) protein family.</text>
</comment>
<keyword evidence="4 8" id="KW-0472">Membrane</keyword>
<evidence type="ECO:0000259" key="10">
    <source>
        <dbReference type="PROSITE" id="PS50885"/>
    </source>
</evidence>
<dbReference type="HOGENOM" id="CLU_000445_107_27_6"/>
<dbReference type="SUPFAM" id="SSF58104">
    <property type="entry name" value="Methyl-accepting chemotaxis protein (MCP) signaling domain"/>
    <property type="match status" value="1"/>
</dbReference>
<dbReference type="PROSITE" id="PS50111">
    <property type="entry name" value="CHEMOTAXIS_TRANSDUC_2"/>
    <property type="match status" value="1"/>
</dbReference>
<dbReference type="GO" id="GO:0006935">
    <property type="term" value="P:chemotaxis"/>
    <property type="evidence" value="ECO:0007669"/>
    <property type="project" value="UniProtKB-ARBA"/>
</dbReference>
<evidence type="ECO:0000256" key="2">
    <source>
        <dbReference type="ARBA" id="ARBA00022692"/>
    </source>
</evidence>
<dbReference type="EMBL" id="CP000713">
    <property type="protein sequence ID" value="ABQ95096.1"/>
    <property type="molecule type" value="Genomic_DNA"/>
</dbReference>
<accession>A5WHF5</accession>
<evidence type="ECO:0000256" key="6">
    <source>
        <dbReference type="ARBA" id="ARBA00029447"/>
    </source>
</evidence>
<reference evidence="11" key="1">
    <citation type="submission" date="2007-05" db="EMBL/GenBank/DDBJ databases">
        <title>Complete sequence of chromosome of Psychrobacter sp. PRwf-1.</title>
        <authorList>
            <consortium name="US DOE Joint Genome Institute"/>
            <person name="Copeland A."/>
            <person name="Lucas S."/>
            <person name="Lapidus A."/>
            <person name="Barry K."/>
            <person name="Detter J.C."/>
            <person name="Glavina del Rio T."/>
            <person name="Hammon N."/>
            <person name="Israni S."/>
            <person name="Dalin E."/>
            <person name="Tice H."/>
            <person name="Pitluck S."/>
            <person name="Chain P."/>
            <person name="Malfatti S."/>
            <person name="Shin M."/>
            <person name="Vergez L."/>
            <person name="Schmutz J."/>
            <person name="Larimer F."/>
            <person name="Land M."/>
            <person name="Hauser L."/>
            <person name="Kyrpides N."/>
            <person name="Kim E."/>
            <person name="Tiedje J."/>
            <person name="Richardson P."/>
        </authorList>
    </citation>
    <scope>NUCLEOTIDE SEQUENCE [LARGE SCALE GENOMIC DNA]</scope>
    <source>
        <strain evidence="11">PRwf-1</strain>
    </source>
</reference>
<keyword evidence="3 8" id="KW-1133">Transmembrane helix</keyword>
<dbReference type="FunFam" id="1.10.287.950:FF:000001">
    <property type="entry name" value="Methyl-accepting chemotaxis sensory transducer"/>
    <property type="match status" value="1"/>
</dbReference>
<dbReference type="Gene3D" id="1.10.287.950">
    <property type="entry name" value="Methyl-accepting chemotaxis protein"/>
    <property type="match status" value="1"/>
</dbReference>
<keyword evidence="5 7" id="KW-0807">Transducer</keyword>
<evidence type="ECO:0000256" key="7">
    <source>
        <dbReference type="PROSITE-ProRule" id="PRU00284"/>
    </source>
</evidence>
<dbReference type="SMART" id="SM00283">
    <property type="entry name" value="MA"/>
    <property type="match status" value="1"/>
</dbReference>
<sequence>MKDAAKRPIHNTAQPQKKWIYGLLGLGVLGVISIIYLIISISKVAGYVSSINQLEVASSTLVRHVNQAIFSTPPQKGMSAQQQLPDDLITYQAALNQVQTYALDDPSIYQNLNQQWQMVKPEVESVINSGQAKDEVGDEQSTMPTLERQQSANKVSLFAAQTQQNLQQVDRSLLSRKIIIIPALLFLLSLLGSIYALYRLYQANNLTQRLLIEKETLRQRDEMDAQFERARAVQQENEQNQAAILRLLDELEHVADGDLTVSATVSEDITGAIADSVNYAIDQLRHLVQAINRTAFTVAESSSHTQLNVTELAQASELQSQKIGDVSSAINDMVLSIKQVSSNASQSTSVAERSVEIAHNGAQVVQRSINGMSTIREQIQETSKRIKRLGESSQEIGEIVGLISDIADQTNILALNAAIQASMAGEAGRGFAVVADEVQRLAERSANATKQIDTLVKTIQADTNEAVMSMESTTAEVVQGAKLAADAGEALKEVQTVSNSLASLIQEISNEAKAQASSAGHISQTMGVIQEITSKTTAGTRATVRSVGQLNEMAASLQKSVSGFKLEQDPTGDKG</sequence>
<gene>
    <name evidence="11" type="ordered locus">PsycPRwf_2156</name>
</gene>
<dbReference type="STRING" id="349106.PsycPRwf_2156"/>
<organism evidence="11">
    <name type="scientific">Psychrobacter sp. (strain PRwf-1)</name>
    <dbReference type="NCBI Taxonomy" id="349106"/>
    <lineage>
        <taxon>Bacteria</taxon>
        <taxon>Pseudomonadati</taxon>
        <taxon>Pseudomonadota</taxon>
        <taxon>Gammaproteobacteria</taxon>
        <taxon>Moraxellales</taxon>
        <taxon>Moraxellaceae</taxon>
        <taxon>Psychrobacter</taxon>
    </lineage>
</organism>
<evidence type="ECO:0000313" key="11">
    <source>
        <dbReference type="EMBL" id="ABQ95096.1"/>
    </source>
</evidence>
<dbReference type="PANTHER" id="PTHR32089">
    <property type="entry name" value="METHYL-ACCEPTING CHEMOTAXIS PROTEIN MCPB"/>
    <property type="match status" value="1"/>
</dbReference>
<dbReference type="GO" id="GO:0016020">
    <property type="term" value="C:membrane"/>
    <property type="evidence" value="ECO:0007669"/>
    <property type="project" value="UniProtKB-SubCell"/>
</dbReference>
<evidence type="ECO:0000256" key="8">
    <source>
        <dbReference type="SAM" id="Phobius"/>
    </source>
</evidence>
<feature type="transmembrane region" description="Helical" evidence="8">
    <location>
        <begin position="178"/>
        <end position="198"/>
    </location>
</feature>
<feature type="domain" description="Methyl-accepting transducer" evidence="9">
    <location>
        <begin position="294"/>
        <end position="530"/>
    </location>
</feature>
<dbReference type="InterPro" id="IPR004089">
    <property type="entry name" value="MCPsignal_dom"/>
</dbReference>
<name>A5WHF5_PSYWF</name>
<protein>
    <submittedName>
        <fullName evidence="11">Methyl-accepting chemotaxis sensory transducer</fullName>
    </submittedName>
</protein>
<evidence type="ECO:0000259" key="9">
    <source>
        <dbReference type="PROSITE" id="PS50111"/>
    </source>
</evidence>
<dbReference type="CDD" id="cd11386">
    <property type="entry name" value="MCP_signal"/>
    <property type="match status" value="1"/>
</dbReference>
<dbReference type="GO" id="GO:0007165">
    <property type="term" value="P:signal transduction"/>
    <property type="evidence" value="ECO:0007669"/>
    <property type="project" value="UniProtKB-KW"/>
</dbReference>